<gene>
    <name evidence="3" type="ORF">EG244_10040</name>
</gene>
<dbReference type="OrthoDB" id="9835640at2"/>
<feature type="compositionally biased region" description="Pro residues" evidence="1">
    <location>
        <begin position="121"/>
        <end position="140"/>
    </location>
</feature>
<feature type="transmembrane region" description="Helical" evidence="2">
    <location>
        <begin position="12"/>
        <end position="30"/>
    </location>
</feature>
<evidence type="ECO:0000313" key="3">
    <source>
        <dbReference type="EMBL" id="RRH74424.1"/>
    </source>
</evidence>
<proteinExistence type="predicted"/>
<name>A0A3P3DKK4_9RHOB</name>
<dbReference type="RefSeq" id="WP_124964883.1">
    <property type="nucleotide sequence ID" value="NZ_RRAZ01000013.1"/>
</dbReference>
<keyword evidence="2" id="KW-0812">Transmembrane</keyword>
<dbReference type="AlphaFoldDB" id="A0A3P3DKK4"/>
<feature type="region of interest" description="Disordered" evidence="1">
    <location>
        <begin position="121"/>
        <end position="145"/>
    </location>
</feature>
<evidence type="ECO:0000256" key="1">
    <source>
        <dbReference type="SAM" id="MobiDB-lite"/>
    </source>
</evidence>
<sequence length="166" mass="17105">MADHSMEVTISTSLSIAAFGAAVAALLFVWRTPEPTQLLIYDNETISEQVAPYAAAGQNPIAVVDAAVAEAIARGYVVVDSRIEIKGPPQSILRLADFVAIGGAIGRDEVVKPLTVLPGTTPVPPQPAAPVAAAPPPETPKPIGADVEDFARQLMGGAVSASSRQN</sequence>
<dbReference type="Proteomes" id="UP000282125">
    <property type="component" value="Unassembled WGS sequence"/>
</dbReference>
<comment type="caution">
    <text evidence="3">The sequence shown here is derived from an EMBL/GenBank/DDBJ whole genome shotgun (WGS) entry which is preliminary data.</text>
</comment>
<keyword evidence="4" id="KW-1185">Reference proteome</keyword>
<accession>A0A3P3DKK4</accession>
<dbReference type="EMBL" id="RRAZ01000013">
    <property type="protein sequence ID" value="RRH74424.1"/>
    <property type="molecule type" value="Genomic_DNA"/>
</dbReference>
<protein>
    <submittedName>
        <fullName evidence="3">Uncharacterized protein</fullName>
    </submittedName>
</protein>
<keyword evidence="2" id="KW-0472">Membrane</keyword>
<evidence type="ECO:0000256" key="2">
    <source>
        <dbReference type="SAM" id="Phobius"/>
    </source>
</evidence>
<organism evidence="3 4">
    <name type="scientific">Falsigemmobacter faecalis</name>
    <dbReference type="NCBI Taxonomy" id="2488730"/>
    <lineage>
        <taxon>Bacteria</taxon>
        <taxon>Pseudomonadati</taxon>
        <taxon>Pseudomonadota</taxon>
        <taxon>Alphaproteobacteria</taxon>
        <taxon>Rhodobacterales</taxon>
        <taxon>Paracoccaceae</taxon>
        <taxon>Falsigemmobacter</taxon>
    </lineage>
</organism>
<keyword evidence="2" id="KW-1133">Transmembrane helix</keyword>
<reference evidence="3 4" key="1">
    <citation type="submission" date="2018-11" db="EMBL/GenBank/DDBJ databases">
        <title>Gemmobacter sp. nov., YIM 102744-1 draft genome.</title>
        <authorList>
            <person name="Li G."/>
            <person name="Jiang Y."/>
        </authorList>
    </citation>
    <scope>NUCLEOTIDE SEQUENCE [LARGE SCALE GENOMIC DNA]</scope>
    <source>
        <strain evidence="3 4">YIM 102744-1</strain>
    </source>
</reference>
<evidence type="ECO:0000313" key="4">
    <source>
        <dbReference type="Proteomes" id="UP000282125"/>
    </source>
</evidence>